<dbReference type="EMBL" id="UFSX01000002">
    <property type="protein sequence ID" value="SUV43479.1"/>
    <property type="molecule type" value="Genomic_DNA"/>
</dbReference>
<name>A0A380Z901_9BACE</name>
<feature type="domain" description="Endonuclease/exonuclease/phosphatase" evidence="1">
    <location>
        <begin position="36"/>
        <end position="342"/>
    </location>
</feature>
<dbReference type="PANTHER" id="PTHR41349:SF1">
    <property type="entry name" value="PROTEIN CBG08683"/>
    <property type="match status" value="1"/>
</dbReference>
<protein>
    <submittedName>
        <fullName evidence="2">Putative endonuclease/exonuclease/phosphatase family protein</fullName>
    </submittedName>
</protein>
<dbReference type="InterPro" id="IPR036691">
    <property type="entry name" value="Endo/exonu/phosph_ase_sf"/>
</dbReference>
<dbReference type="PANTHER" id="PTHR41349">
    <property type="match status" value="1"/>
</dbReference>
<sequence>MKVKVFFYVLFFSITGKYGLLQAAQPPVTFLFKALQMNIWMGGSKVDGAVGMIVDEIIHSDADIIFLNELRDYRGENFISYMVKELNRRGYTFYGKNSSLSVGVLSRFPIDEQETVYPRVKGEKGAILRVLLTVAGRKVAVYAAHLDYRHYACYLPRGYSGSDWKKIAKPVLNEEDILAMNGKSDRKKAVEVFLQRVRLDIEQKHTILLAGDFNEPSHLDWKEDTKKLWGHNGVIVNWDCSRMLYEAGFRDAYRSVYPNPVTHPGFTYPAGNKCAPVAKLTWAPEADERERIDFIYYYPSPFLVPEEAWIVGPVHSVVKGKMKKERSSDCFIRPKRGWPTDHKAVMLSFRVSGLHSENPCNMN</sequence>
<keyword evidence="2" id="KW-0255">Endonuclease</keyword>
<reference evidence="2 3" key="1">
    <citation type="submission" date="2018-06" db="EMBL/GenBank/DDBJ databases">
        <authorList>
            <consortium name="Pathogen Informatics"/>
            <person name="Doyle S."/>
        </authorList>
    </citation>
    <scope>NUCLEOTIDE SEQUENCE [LARGE SCALE GENOMIC DNA]</scope>
    <source>
        <strain evidence="2 3">NCTC11155</strain>
    </source>
</reference>
<keyword evidence="2" id="KW-0378">Hydrolase</keyword>
<evidence type="ECO:0000313" key="2">
    <source>
        <dbReference type="EMBL" id="SUV43479.1"/>
    </source>
</evidence>
<dbReference type="GO" id="GO:0004527">
    <property type="term" value="F:exonuclease activity"/>
    <property type="evidence" value="ECO:0007669"/>
    <property type="project" value="UniProtKB-KW"/>
</dbReference>
<dbReference type="STRING" id="483216.BACEGG_03577"/>
<keyword evidence="2" id="KW-0540">Nuclease</keyword>
<dbReference type="GeneID" id="93069616"/>
<organism evidence="2 3">
    <name type="scientific">Bacteroides eggerthii</name>
    <dbReference type="NCBI Taxonomy" id="28111"/>
    <lineage>
        <taxon>Bacteria</taxon>
        <taxon>Pseudomonadati</taxon>
        <taxon>Bacteroidota</taxon>
        <taxon>Bacteroidia</taxon>
        <taxon>Bacteroidales</taxon>
        <taxon>Bacteroidaceae</taxon>
        <taxon>Bacteroides</taxon>
    </lineage>
</organism>
<dbReference type="AlphaFoldDB" id="A0A380Z901"/>
<evidence type="ECO:0000313" key="3">
    <source>
        <dbReference type="Proteomes" id="UP000254424"/>
    </source>
</evidence>
<dbReference type="InterPro" id="IPR005135">
    <property type="entry name" value="Endo/exonuclease/phosphatase"/>
</dbReference>
<gene>
    <name evidence="2" type="ORF">NCTC11155_02873</name>
</gene>
<dbReference type="SUPFAM" id="SSF56219">
    <property type="entry name" value="DNase I-like"/>
    <property type="match status" value="1"/>
</dbReference>
<dbReference type="GO" id="GO:0004519">
    <property type="term" value="F:endonuclease activity"/>
    <property type="evidence" value="ECO:0007669"/>
    <property type="project" value="UniProtKB-KW"/>
</dbReference>
<dbReference type="RefSeq" id="WP_004292162.1">
    <property type="nucleotide sequence ID" value="NZ_CABKNQ010000017.1"/>
</dbReference>
<dbReference type="Pfam" id="PF03372">
    <property type="entry name" value="Exo_endo_phos"/>
    <property type="match status" value="1"/>
</dbReference>
<keyword evidence="2" id="KW-0269">Exonuclease</keyword>
<dbReference type="OrthoDB" id="9794261at2"/>
<evidence type="ECO:0000259" key="1">
    <source>
        <dbReference type="Pfam" id="PF03372"/>
    </source>
</evidence>
<accession>A0A380Z901</accession>
<dbReference type="Gene3D" id="3.60.10.10">
    <property type="entry name" value="Endonuclease/exonuclease/phosphatase"/>
    <property type="match status" value="1"/>
</dbReference>
<dbReference type="Proteomes" id="UP000254424">
    <property type="component" value="Unassembled WGS sequence"/>
</dbReference>
<proteinExistence type="predicted"/>